<organism evidence="2 3">
    <name type="scientific">Embleya hyalina</name>
    <dbReference type="NCBI Taxonomy" id="516124"/>
    <lineage>
        <taxon>Bacteria</taxon>
        <taxon>Bacillati</taxon>
        <taxon>Actinomycetota</taxon>
        <taxon>Actinomycetes</taxon>
        <taxon>Kitasatosporales</taxon>
        <taxon>Streptomycetaceae</taxon>
        <taxon>Embleya</taxon>
    </lineage>
</organism>
<feature type="region of interest" description="Disordered" evidence="1">
    <location>
        <begin position="115"/>
        <end position="237"/>
    </location>
</feature>
<accession>A0A401YYQ4</accession>
<evidence type="ECO:0000313" key="2">
    <source>
        <dbReference type="EMBL" id="GCD99625.1"/>
    </source>
</evidence>
<feature type="compositionally biased region" description="Low complexity" evidence="1">
    <location>
        <begin position="171"/>
        <end position="183"/>
    </location>
</feature>
<reference evidence="2 3" key="1">
    <citation type="submission" date="2018-12" db="EMBL/GenBank/DDBJ databases">
        <title>Draft genome sequence of Embleya hyalina NBRC 13850T.</title>
        <authorList>
            <person name="Komaki H."/>
            <person name="Hosoyama A."/>
            <person name="Kimura A."/>
            <person name="Ichikawa N."/>
            <person name="Tamura T."/>
        </authorList>
    </citation>
    <scope>NUCLEOTIDE SEQUENCE [LARGE SCALE GENOMIC DNA]</scope>
    <source>
        <strain evidence="2 3">NBRC 13850</strain>
    </source>
</reference>
<protein>
    <submittedName>
        <fullName evidence="2">Uncharacterized protein</fullName>
    </submittedName>
</protein>
<dbReference type="EMBL" id="BIFH01000034">
    <property type="protein sequence ID" value="GCD99625.1"/>
    <property type="molecule type" value="Genomic_DNA"/>
</dbReference>
<evidence type="ECO:0000256" key="1">
    <source>
        <dbReference type="SAM" id="MobiDB-lite"/>
    </source>
</evidence>
<proteinExistence type="predicted"/>
<feature type="compositionally biased region" description="Low complexity" evidence="1">
    <location>
        <begin position="196"/>
        <end position="207"/>
    </location>
</feature>
<comment type="caution">
    <text evidence="2">The sequence shown here is derived from an EMBL/GenBank/DDBJ whole genome shotgun (WGS) entry which is preliminary data.</text>
</comment>
<name>A0A401YYQ4_9ACTN</name>
<feature type="region of interest" description="Disordered" evidence="1">
    <location>
        <begin position="1"/>
        <end position="88"/>
    </location>
</feature>
<evidence type="ECO:0000313" key="3">
    <source>
        <dbReference type="Proteomes" id="UP000286931"/>
    </source>
</evidence>
<dbReference type="Proteomes" id="UP000286931">
    <property type="component" value="Unassembled WGS sequence"/>
</dbReference>
<gene>
    <name evidence="2" type="ORF">EHYA_07347</name>
</gene>
<keyword evidence="3" id="KW-1185">Reference proteome</keyword>
<dbReference type="AlphaFoldDB" id="A0A401YYQ4"/>
<sequence>MQAGAGSRWDDRTRQRRALVPMGRRKRATPVHIPTRPLASCGARAVSRARPQLSPRQEEQEVEGEHQAQPAEGGHERHHHPPGADPWEQQNALGIVAAKRDRHLSVLPHASERRQFHRTHPYAVPPGRTPRAPTPRRRRPAFRPCSSGPTHRSAYSAAEHHRPHVRERGRGAVVAVPVAPGARRNVDSDGTGSGNGTAASGAPPGSDVPLGGEAGDAGGARSPAVVPGPAGDRTGSDEEFAVDRTNVAAAGVRGGGGGGCRGGICGRRHTVRSETFGRGSVVGLGIRSHRRCRKSRNRVCSVPIVVL</sequence>
<feature type="compositionally biased region" description="Basic and acidic residues" evidence="1">
    <location>
        <begin position="56"/>
        <end position="66"/>
    </location>
</feature>